<evidence type="ECO:0000313" key="3">
    <source>
        <dbReference type="Proteomes" id="UP000075884"/>
    </source>
</evidence>
<keyword evidence="3" id="KW-1185">Reference proteome</keyword>
<organism evidence="2 3">
    <name type="scientific">Anopheles dirus</name>
    <dbReference type="NCBI Taxonomy" id="7168"/>
    <lineage>
        <taxon>Eukaryota</taxon>
        <taxon>Metazoa</taxon>
        <taxon>Ecdysozoa</taxon>
        <taxon>Arthropoda</taxon>
        <taxon>Hexapoda</taxon>
        <taxon>Insecta</taxon>
        <taxon>Pterygota</taxon>
        <taxon>Neoptera</taxon>
        <taxon>Endopterygota</taxon>
        <taxon>Diptera</taxon>
        <taxon>Nematocera</taxon>
        <taxon>Culicoidea</taxon>
        <taxon>Culicidae</taxon>
        <taxon>Anophelinae</taxon>
        <taxon>Anopheles</taxon>
    </lineage>
</organism>
<dbReference type="Proteomes" id="UP000075884">
    <property type="component" value="Unassembled WGS sequence"/>
</dbReference>
<feature type="chain" id="PRO_5008130062" evidence="1">
    <location>
        <begin position="26"/>
        <end position="193"/>
    </location>
</feature>
<reference evidence="2" key="2">
    <citation type="submission" date="2020-05" db="UniProtKB">
        <authorList>
            <consortium name="EnsemblMetazoa"/>
        </authorList>
    </citation>
    <scope>IDENTIFICATION</scope>
    <source>
        <strain evidence="2">WRAIR2</strain>
    </source>
</reference>
<dbReference type="VEuPathDB" id="VectorBase:ADIR008215"/>
<feature type="signal peptide" evidence="1">
    <location>
        <begin position="1"/>
        <end position="25"/>
    </location>
</feature>
<protein>
    <submittedName>
        <fullName evidence="2">Uncharacterized protein</fullName>
    </submittedName>
</protein>
<evidence type="ECO:0000313" key="2">
    <source>
        <dbReference type="EnsemblMetazoa" id="ADIR008215-PA"/>
    </source>
</evidence>
<name>A0A182NKN5_9DIPT</name>
<dbReference type="EnsemblMetazoa" id="ADIR008215-RA">
    <property type="protein sequence ID" value="ADIR008215-PA"/>
    <property type="gene ID" value="ADIR008215"/>
</dbReference>
<accession>A0A182NKN5</accession>
<evidence type="ECO:0000256" key="1">
    <source>
        <dbReference type="SAM" id="SignalP"/>
    </source>
</evidence>
<keyword evidence="1" id="KW-0732">Signal</keyword>
<sequence>MNPPSGINALWPLVVALAVAGTVDAQELYGKASANRNSCPEAAAVASVQPQQCCASFLEMHKAIIDCFPKPAAAAGTPCVAQCLLQNFRTQKILTSATLSMATLITVGPRLIAHFDRCHNDLFEFVVGNSFDGDFQSIVCDARLNKFFECMVSGWFQDCIGFDDSNAQCVELQTVAKTSNCSISAFFTQPVRE</sequence>
<reference evidence="3" key="1">
    <citation type="submission" date="2013-03" db="EMBL/GenBank/DDBJ databases">
        <title>The Genome Sequence of Anopheles dirus WRAIR2.</title>
        <authorList>
            <consortium name="The Broad Institute Genomics Platform"/>
            <person name="Neafsey D.E."/>
            <person name="Walton C."/>
            <person name="Walker B."/>
            <person name="Young S.K."/>
            <person name="Zeng Q."/>
            <person name="Gargeya S."/>
            <person name="Fitzgerald M."/>
            <person name="Haas B."/>
            <person name="Abouelleil A."/>
            <person name="Allen A.W."/>
            <person name="Alvarado L."/>
            <person name="Arachchi H.M."/>
            <person name="Berlin A.M."/>
            <person name="Chapman S.B."/>
            <person name="Gainer-Dewar J."/>
            <person name="Goldberg J."/>
            <person name="Griggs A."/>
            <person name="Gujja S."/>
            <person name="Hansen M."/>
            <person name="Howarth C."/>
            <person name="Imamovic A."/>
            <person name="Ireland A."/>
            <person name="Larimer J."/>
            <person name="McCowan C."/>
            <person name="Murphy C."/>
            <person name="Pearson M."/>
            <person name="Poon T.W."/>
            <person name="Priest M."/>
            <person name="Roberts A."/>
            <person name="Saif S."/>
            <person name="Shea T."/>
            <person name="Sisk P."/>
            <person name="Sykes S."/>
            <person name="Wortman J."/>
            <person name="Nusbaum C."/>
            <person name="Birren B."/>
        </authorList>
    </citation>
    <scope>NUCLEOTIDE SEQUENCE [LARGE SCALE GENOMIC DNA]</scope>
    <source>
        <strain evidence="3">WRAIR2</strain>
    </source>
</reference>
<dbReference type="AlphaFoldDB" id="A0A182NKN5"/>
<proteinExistence type="predicted"/>